<organism evidence="11 12">
    <name type="scientific">Nothobranchius furzeri</name>
    <name type="common">Turquoise killifish</name>
    <dbReference type="NCBI Taxonomy" id="105023"/>
    <lineage>
        <taxon>Eukaryota</taxon>
        <taxon>Metazoa</taxon>
        <taxon>Chordata</taxon>
        <taxon>Craniata</taxon>
        <taxon>Vertebrata</taxon>
        <taxon>Euteleostomi</taxon>
        <taxon>Actinopterygii</taxon>
        <taxon>Neopterygii</taxon>
        <taxon>Teleostei</taxon>
        <taxon>Neoteleostei</taxon>
        <taxon>Acanthomorphata</taxon>
        <taxon>Ovalentaria</taxon>
        <taxon>Atherinomorphae</taxon>
        <taxon>Cyprinodontiformes</taxon>
        <taxon>Nothobranchiidae</taxon>
        <taxon>Nothobranchius</taxon>
    </lineage>
</organism>
<feature type="domain" description="Cysteine/serine-rich nuclear protein N-terminal" evidence="10">
    <location>
        <begin position="60"/>
        <end position="278"/>
    </location>
</feature>
<dbReference type="Ensembl" id="ENSNFUT00015043865.1">
    <property type="protein sequence ID" value="ENSNFUP00015042012.1"/>
    <property type="gene ID" value="ENSNFUG00015020157.1"/>
</dbReference>
<dbReference type="GO" id="GO:0043565">
    <property type="term" value="F:sequence-specific DNA binding"/>
    <property type="evidence" value="ECO:0007669"/>
    <property type="project" value="TreeGrafter"/>
</dbReference>
<dbReference type="GO" id="GO:0005634">
    <property type="term" value="C:nucleus"/>
    <property type="evidence" value="ECO:0007669"/>
    <property type="project" value="UniProtKB-SubCell"/>
</dbReference>
<evidence type="ECO:0000313" key="11">
    <source>
        <dbReference type="Ensembl" id="ENSNFUP00015042012.1"/>
    </source>
</evidence>
<dbReference type="PANTHER" id="PTHR13580:SF10">
    <property type="entry name" value="CYSTEINE_SERINE-RICH NUCLEAR PROTEIN 1"/>
    <property type="match status" value="1"/>
</dbReference>
<evidence type="ECO:0000259" key="10">
    <source>
        <dbReference type="Pfam" id="PF16019"/>
    </source>
</evidence>
<reference evidence="11" key="3">
    <citation type="submission" date="2025-09" db="UniProtKB">
        <authorList>
            <consortium name="Ensembl"/>
        </authorList>
    </citation>
    <scope>IDENTIFICATION</scope>
</reference>
<evidence type="ECO:0000313" key="12">
    <source>
        <dbReference type="Proteomes" id="UP000694548"/>
    </source>
</evidence>
<feature type="region of interest" description="Disordered" evidence="9">
    <location>
        <begin position="1"/>
        <end position="47"/>
    </location>
</feature>
<proteinExistence type="inferred from homology"/>
<keyword evidence="5" id="KW-0238">DNA-binding</keyword>
<evidence type="ECO:0000256" key="5">
    <source>
        <dbReference type="ARBA" id="ARBA00023125"/>
    </source>
</evidence>
<comment type="similarity">
    <text evidence="2">Belongs to the AXUD1 family.</text>
</comment>
<reference evidence="11" key="2">
    <citation type="submission" date="2025-08" db="UniProtKB">
        <authorList>
            <consortium name="Ensembl"/>
        </authorList>
    </citation>
    <scope>IDENTIFICATION</scope>
</reference>
<feature type="compositionally biased region" description="Polar residues" evidence="9">
    <location>
        <begin position="370"/>
        <end position="384"/>
    </location>
</feature>
<dbReference type="Proteomes" id="UP000694548">
    <property type="component" value="Chromosome sgr08"/>
</dbReference>
<dbReference type="GO" id="GO:0000981">
    <property type="term" value="F:DNA-binding transcription factor activity, RNA polymerase II-specific"/>
    <property type="evidence" value="ECO:0007669"/>
    <property type="project" value="TreeGrafter"/>
</dbReference>
<name>A0A8C6VUW4_NOTFU</name>
<gene>
    <name evidence="11" type="primary">CSRNP1</name>
    <name evidence="11" type="synonym">csrnp1b</name>
</gene>
<keyword evidence="3" id="KW-0053">Apoptosis</keyword>
<dbReference type="PANTHER" id="PTHR13580">
    <property type="entry name" value="TGF-BETA INDUCED APOPTOSIS PROTEIN"/>
    <property type="match status" value="1"/>
</dbReference>
<dbReference type="InterPro" id="IPR031972">
    <property type="entry name" value="CSRNP_N"/>
</dbReference>
<evidence type="ECO:0000256" key="3">
    <source>
        <dbReference type="ARBA" id="ARBA00022703"/>
    </source>
</evidence>
<feature type="compositionally biased region" description="Polar residues" evidence="9">
    <location>
        <begin position="319"/>
        <end position="330"/>
    </location>
</feature>
<reference evidence="11" key="1">
    <citation type="submission" date="2014-08" db="EMBL/GenBank/DDBJ databases">
        <authorList>
            <person name="Senf B."/>
            <person name="Petzold A."/>
            <person name="Downie B.R."/>
            <person name="Koch P."/>
            <person name="Platzer M."/>
        </authorList>
    </citation>
    <scope>NUCLEOTIDE SEQUENCE [LARGE SCALE GENOMIC DNA]</scope>
    <source>
        <strain evidence="11">GRZ</strain>
    </source>
</reference>
<dbReference type="GeneTree" id="ENSGT00950000183072"/>
<evidence type="ECO:0000256" key="9">
    <source>
        <dbReference type="SAM" id="MobiDB-lite"/>
    </source>
</evidence>
<evidence type="ECO:0000256" key="8">
    <source>
        <dbReference type="ARBA" id="ARBA00023242"/>
    </source>
</evidence>
<sequence>MSDLDPCYSSPSSLSSACSGWDSEGESCYSDTLDSTPSNPSSPATNFKTTSILKRSKRARRSNVTFDQVTVFFFPRCQGFTSVPSRGGCTLGMVQRHSELRTYTLAEFTLEQRLLRREKLLSRLREEKLEALKRKLTRNGTQESEEADRLTVDDIPEQDIDISGANLDEGSFLQPYPSKQRYALLKATGVKKIDKEEKKQLHELRISRENCGCDCQGFCEPETCSCSLAGIKCQMDHSSFPCGCTKDGCGNTEGRIEFNSTRVQTHYIHTLMKLELEKRLEEQASSEEEKAGANSLPAVPSFPFSSELAAAGENSCSSDMTDLSDFSGQSEESELGGIRHNSPLDVDENGLSRILCFSDTESGEDRNGKNTRCTDQQQEKQQPATEAFRSFSMGDFADENDNIDAALLDSADGHTDNQAAAMSELLDENANQGNALFHSSSSVPHTPSPTVDRSASYNMDLSLSSESDLEFFDGFPCLGPSSLYNSLKEYEHMDNYFQFQLPSYPSFPAASDHGTCLLESLIGVSESVPEPPATFTDNQLMEEAMKLSVMESVKV</sequence>
<feature type="region of interest" description="Disordered" evidence="9">
    <location>
        <begin position="435"/>
        <end position="454"/>
    </location>
</feature>
<dbReference type="InterPro" id="IPR023260">
    <property type="entry name" value="Cys/Ser-rich_nuc_prot"/>
</dbReference>
<evidence type="ECO:0000256" key="1">
    <source>
        <dbReference type="ARBA" id="ARBA00004123"/>
    </source>
</evidence>
<keyword evidence="7" id="KW-0804">Transcription</keyword>
<keyword evidence="8" id="KW-0539">Nucleus</keyword>
<feature type="compositionally biased region" description="Low complexity" evidence="9">
    <location>
        <begin position="35"/>
        <end position="46"/>
    </location>
</feature>
<dbReference type="AlphaFoldDB" id="A0A8C6VUW4"/>
<keyword evidence="4" id="KW-0805">Transcription regulation</keyword>
<evidence type="ECO:0000256" key="7">
    <source>
        <dbReference type="ARBA" id="ARBA00023163"/>
    </source>
</evidence>
<protein>
    <submittedName>
        <fullName evidence="11">Cysteine-serine-rich nuclear protein 1b</fullName>
    </submittedName>
</protein>
<feature type="region of interest" description="Disordered" evidence="9">
    <location>
        <begin position="319"/>
        <end position="344"/>
    </location>
</feature>
<evidence type="ECO:0000256" key="4">
    <source>
        <dbReference type="ARBA" id="ARBA00023015"/>
    </source>
</evidence>
<feature type="region of interest" description="Disordered" evidence="9">
    <location>
        <begin position="358"/>
        <end position="385"/>
    </location>
</feature>
<dbReference type="PRINTS" id="PR02031">
    <property type="entry name" value="CYSSERRICHNP"/>
</dbReference>
<evidence type="ECO:0000256" key="2">
    <source>
        <dbReference type="ARBA" id="ARBA00008548"/>
    </source>
</evidence>
<accession>A0A8C6VUW4</accession>
<dbReference type="GO" id="GO:0006915">
    <property type="term" value="P:apoptotic process"/>
    <property type="evidence" value="ECO:0007669"/>
    <property type="project" value="UniProtKB-KW"/>
</dbReference>
<keyword evidence="6" id="KW-0010">Activator</keyword>
<dbReference type="Pfam" id="PF16019">
    <property type="entry name" value="CSRNP_N"/>
    <property type="match status" value="1"/>
</dbReference>
<feature type="compositionally biased region" description="Low complexity" evidence="9">
    <location>
        <begin position="1"/>
        <end position="19"/>
    </location>
</feature>
<keyword evidence="12" id="KW-1185">Reference proteome</keyword>
<feature type="compositionally biased region" description="Low complexity" evidence="9">
    <location>
        <begin position="438"/>
        <end position="451"/>
    </location>
</feature>
<evidence type="ECO:0000256" key="6">
    <source>
        <dbReference type="ARBA" id="ARBA00023159"/>
    </source>
</evidence>
<comment type="subcellular location">
    <subcellularLocation>
        <location evidence="1">Nucleus</location>
    </subcellularLocation>
</comment>